<comment type="caution">
    <text evidence="4">The sequence shown here is derived from an EMBL/GenBank/DDBJ whole genome shotgun (WGS) entry which is preliminary data.</text>
</comment>
<dbReference type="Pfam" id="PF02452">
    <property type="entry name" value="PemK_toxin"/>
    <property type="match status" value="1"/>
</dbReference>
<organism evidence="4 5">
    <name type="scientific">Yinghuangia soli</name>
    <dbReference type="NCBI Taxonomy" id="2908204"/>
    <lineage>
        <taxon>Bacteria</taxon>
        <taxon>Bacillati</taxon>
        <taxon>Actinomycetota</taxon>
        <taxon>Actinomycetes</taxon>
        <taxon>Kitasatosporales</taxon>
        <taxon>Streptomycetaceae</taxon>
        <taxon>Yinghuangia</taxon>
    </lineage>
</organism>
<dbReference type="RefSeq" id="WP_235051871.1">
    <property type="nucleotide sequence ID" value="NZ_JAKFHA010000004.1"/>
</dbReference>
<dbReference type="Gene3D" id="2.30.30.110">
    <property type="match status" value="1"/>
</dbReference>
<comment type="similarity">
    <text evidence="1">Belongs to the PemK/MazF family.</text>
</comment>
<evidence type="ECO:0000313" key="4">
    <source>
        <dbReference type="EMBL" id="MCF2527718.1"/>
    </source>
</evidence>
<evidence type="ECO:0000256" key="3">
    <source>
        <dbReference type="SAM" id="Phobius"/>
    </source>
</evidence>
<evidence type="ECO:0000313" key="5">
    <source>
        <dbReference type="Proteomes" id="UP001165378"/>
    </source>
</evidence>
<proteinExistence type="inferred from homology"/>
<accession>A0AA41PXU0</accession>
<dbReference type="Proteomes" id="UP001165378">
    <property type="component" value="Unassembled WGS sequence"/>
</dbReference>
<evidence type="ECO:0000256" key="1">
    <source>
        <dbReference type="ARBA" id="ARBA00007521"/>
    </source>
</evidence>
<feature type="transmembrane region" description="Helical" evidence="3">
    <location>
        <begin position="113"/>
        <end position="134"/>
    </location>
</feature>
<dbReference type="InterPro" id="IPR003477">
    <property type="entry name" value="PemK-like"/>
</dbReference>
<keyword evidence="3" id="KW-1133">Transmembrane helix</keyword>
<keyword evidence="5" id="KW-1185">Reference proteome</keyword>
<keyword evidence="3" id="KW-0812">Transmembrane</keyword>
<dbReference type="EMBL" id="JAKFHA010000004">
    <property type="protein sequence ID" value="MCF2527718.1"/>
    <property type="molecule type" value="Genomic_DNA"/>
</dbReference>
<keyword evidence="3" id="KW-0472">Membrane</keyword>
<dbReference type="AlphaFoldDB" id="A0AA41PXU0"/>
<name>A0AA41PXU0_9ACTN</name>
<reference evidence="4" key="1">
    <citation type="submission" date="2022-01" db="EMBL/GenBank/DDBJ databases">
        <title>Genome-Based Taxonomic Classification of the Phylum Actinobacteria.</title>
        <authorList>
            <person name="Gao Y."/>
        </authorList>
    </citation>
    <scope>NUCLEOTIDE SEQUENCE</scope>
    <source>
        <strain evidence="4">KLBMP 8922</strain>
    </source>
</reference>
<dbReference type="InterPro" id="IPR011067">
    <property type="entry name" value="Plasmid_toxin/cell-grow_inhib"/>
</dbReference>
<evidence type="ECO:0000256" key="2">
    <source>
        <dbReference type="ARBA" id="ARBA00022649"/>
    </source>
</evidence>
<keyword evidence="2" id="KW-1277">Toxin-antitoxin system</keyword>
<sequence length="254" mass="26722">MTRIRGGSSKRGGRGAAALWLLVAVWLLLAVPGAVVSAALHDRMADLPGSGSSPWAVAAVAGYVGAFILTGFVAPWGSESAWSRRTASRAAVVAGGAFGAGLAASLLGPVNPYAAGLAAGALTCVVAWAAARLLDRGPARTLPRPTPGSAPQPGQIWFAAVPFDDSAQVKDRPCLVVGRTRRGIRVLKITSQDKSGRPDYVRMPVAGWDTAAKHDSWLELTPRRTVARSAFRRPLGVCDRHVWAQVTRRYPGTR</sequence>
<dbReference type="SUPFAM" id="SSF50118">
    <property type="entry name" value="Cell growth inhibitor/plasmid maintenance toxic component"/>
    <property type="match status" value="1"/>
</dbReference>
<feature type="transmembrane region" description="Helical" evidence="3">
    <location>
        <begin position="86"/>
        <end position="107"/>
    </location>
</feature>
<protein>
    <submittedName>
        <fullName evidence="4">Type II toxin-antitoxin system PemK/MazF family toxin</fullName>
    </submittedName>
</protein>
<dbReference type="GO" id="GO:0003677">
    <property type="term" value="F:DNA binding"/>
    <property type="evidence" value="ECO:0007669"/>
    <property type="project" value="InterPro"/>
</dbReference>
<gene>
    <name evidence="4" type="ORF">LZ495_10885</name>
</gene>
<feature type="transmembrane region" description="Helical" evidence="3">
    <location>
        <begin position="54"/>
        <end position="74"/>
    </location>
</feature>